<evidence type="ECO:0000256" key="5">
    <source>
        <dbReference type="ARBA" id="ARBA00022989"/>
    </source>
</evidence>
<keyword evidence="2 8" id="KW-0813">Transport</keyword>
<evidence type="ECO:0000256" key="8">
    <source>
        <dbReference type="HAMAP-Rule" id="MF_00422"/>
    </source>
</evidence>
<evidence type="ECO:0000313" key="9">
    <source>
        <dbReference type="EMBL" id="MBC2606422.1"/>
    </source>
</evidence>
<comment type="similarity">
    <text evidence="8">Belongs to the SecE/SEC61-gamma family.</text>
</comment>
<name>A0A7X1B6G4_9BACT</name>
<dbReference type="Proteomes" id="UP000526501">
    <property type="component" value="Unassembled WGS sequence"/>
</dbReference>
<reference evidence="9 10" key="1">
    <citation type="submission" date="2020-07" db="EMBL/GenBank/DDBJ databases">
        <authorList>
            <person name="Feng X."/>
        </authorList>
    </citation>
    <scope>NUCLEOTIDE SEQUENCE [LARGE SCALE GENOMIC DNA]</scope>
    <source>
        <strain evidence="9 10">JCM23202</strain>
    </source>
</reference>
<evidence type="ECO:0000256" key="6">
    <source>
        <dbReference type="ARBA" id="ARBA00023010"/>
    </source>
</evidence>
<comment type="subcellular location">
    <subcellularLocation>
        <location evidence="8">Cell membrane</location>
        <topology evidence="8">Single-pass membrane protein</topology>
    </subcellularLocation>
    <subcellularLocation>
        <location evidence="1">Membrane</location>
    </subcellularLocation>
</comment>
<keyword evidence="4 8" id="KW-0653">Protein transport</keyword>
<dbReference type="GO" id="GO:0005886">
    <property type="term" value="C:plasma membrane"/>
    <property type="evidence" value="ECO:0007669"/>
    <property type="project" value="UniProtKB-SubCell"/>
</dbReference>
<gene>
    <name evidence="8 9" type="primary">secE</name>
    <name evidence="9" type="ORF">H5P27_10225</name>
</gene>
<dbReference type="EMBL" id="JACHVC010000012">
    <property type="protein sequence ID" value="MBC2606422.1"/>
    <property type="molecule type" value="Genomic_DNA"/>
</dbReference>
<keyword evidence="6 8" id="KW-0811">Translocation</keyword>
<evidence type="ECO:0000256" key="1">
    <source>
        <dbReference type="ARBA" id="ARBA00004370"/>
    </source>
</evidence>
<dbReference type="NCBIfam" id="TIGR00964">
    <property type="entry name" value="secE_bact"/>
    <property type="match status" value="1"/>
</dbReference>
<feature type="transmembrane region" description="Helical" evidence="8">
    <location>
        <begin position="35"/>
        <end position="62"/>
    </location>
</feature>
<protein>
    <recommendedName>
        <fullName evidence="8">Protein translocase subunit SecE</fullName>
    </recommendedName>
</protein>
<comment type="caution">
    <text evidence="9">The sequence shown here is derived from an EMBL/GenBank/DDBJ whole genome shotgun (WGS) entry which is preliminary data.</text>
</comment>
<proteinExistence type="inferred from homology"/>
<dbReference type="HAMAP" id="MF_00422">
    <property type="entry name" value="SecE"/>
    <property type="match status" value="1"/>
</dbReference>
<keyword evidence="5 8" id="KW-1133">Transmembrane helix</keyword>
<evidence type="ECO:0000256" key="2">
    <source>
        <dbReference type="ARBA" id="ARBA00022448"/>
    </source>
</evidence>
<dbReference type="Gene3D" id="1.20.5.1030">
    <property type="entry name" value="Preprotein translocase secy subunit"/>
    <property type="match status" value="1"/>
</dbReference>
<evidence type="ECO:0000256" key="4">
    <source>
        <dbReference type="ARBA" id="ARBA00022927"/>
    </source>
</evidence>
<dbReference type="InterPro" id="IPR005807">
    <property type="entry name" value="SecE_bac"/>
</dbReference>
<dbReference type="PROSITE" id="PS01067">
    <property type="entry name" value="SECE_SEC61G"/>
    <property type="match status" value="1"/>
</dbReference>
<dbReference type="InterPro" id="IPR001901">
    <property type="entry name" value="Translocase_SecE/Sec61-g"/>
</dbReference>
<accession>A0A7X1B6G4</accession>
<keyword evidence="10" id="KW-1185">Reference proteome</keyword>
<keyword evidence="3 8" id="KW-0812">Transmembrane</keyword>
<evidence type="ECO:0000313" key="10">
    <source>
        <dbReference type="Proteomes" id="UP000526501"/>
    </source>
</evidence>
<dbReference type="AlphaFoldDB" id="A0A7X1B6G4"/>
<keyword evidence="7 8" id="KW-0472">Membrane</keyword>
<dbReference type="GO" id="GO:0006605">
    <property type="term" value="P:protein targeting"/>
    <property type="evidence" value="ECO:0007669"/>
    <property type="project" value="UniProtKB-UniRule"/>
</dbReference>
<comment type="function">
    <text evidence="8">Essential subunit of the Sec protein translocation channel SecYEG. Clamps together the 2 halves of SecY. May contact the channel plug during translocation.</text>
</comment>
<dbReference type="GO" id="GO:0043952">
    <property type="term" value="P:protein transport by the Sec complex"/>
    <property type="evidence" value="ECO:0007669"/>
    <property type="project" value="UniProtKB-UniRule"/>
</dbReference>
<organism evidence="9 10">
    <name type="scientific">Pelagicoccus albus</name>
    <dbReference type="NCBI Taxonomy" id="415222"/>
    <lineage>
        <taxon>Bacteria</taxon>
        <taxon>Pseudomonadati</taxon>
        <taxon>Verrucomicrobiota</taxon>
        <taxon>Opitutia</taxon>
        <taxon>Puniceicoccales</taxon>
        <taxon>Pelagicoccaceae</taxon>
        <taxon>Pelagicoccus</taxon>
    </lineage>
</organism>
<dbReference type="GO" id="GO:0009306">
    <property type="term" value="P:protein secretion"/>
    <property type="evidence" value="ECO:0007669"/>
    <property type="project" value="UniProtKB-UniRule"/>
</dbReference>
<dbReference type="InterPro" id="IPR038379">
    <property type="entry name" value="SecE_sf"/>
</dbReference>
<dbReference type="GO" id="GO:0008320">
    <property type="term" value="F:protein transmembrane transporter activity"/>
    <property type="evidence" value="ECO:0007669"/>
    <property type="project" value="UniProtKB-UniRule"/>
</dbReference>
<keyword evidence="8" id="KW-1003">Cell membrane</keyword>
<evidence type="ECO:0000256" key="3">
    <source>
        <dbReference type="ARBA" id="ARBA00022692"/>
    </source>
</evidence>
<dbReference type="GO" id="GO:0065002">
    <property type="term" value="P:intracellular protein transmembrane transport"/>
    <property type="evidence" value="ECO:0007669"/>
    <property type="project" value="UniProtKB-UniRule"/>
</dbReference>
<dbReference type="RefSeq" id="WP_185660297.1">
    <property type="nucleotide sequence ID" value="NZ_CAWPOO010000012.1"/>
</dbReference>
<dbReference type="Pfam" id="PF00584">
    <property type="entry name" value="SecE"/>
    <property type="match status" value="1"/>
</dbReference>
<evidence type="ECO:0000256" key="7">
    <source>
        <dbReference type="ARBA" id="ARBA00023136"/>
    </source>
</evidence>
<sequence length="67" mass="7616">MKNPFRSIRIFTSETITELKKASWPSFSELRESTFVVLVAIAIMGLFVAVADFSIANVVNLFTSWMR</sequence>
<comment type="subunit">
    <text evidence="8">Component of the Sec protein translocase complex. Heterotrimer consisting of SecY, SecE and SecG subunits. The heterotrimers can form oligomers, although 1 heterotrimer is thought to be able to translocate proteins. Interacts with the ribosome. Interacts with SecDF, and other proteins may be involved. Interacts with SecA.</text>
</comment>